<dbReference type="InterPro" id="IPR000719">
    <property type="entry name" value="Prot_kinase_dom"/>
</dbReference>
<protein>
    <submittedName>
        <fullName evidence="5">Glycosyl transferase family 1</fullName>
    </submittedName>
</protein>
<gene>
    <name evidence="4" type="ORF">ATY89_09800</name>
    <name evidence="5" type="ORF">ATZ20_01355</name>
</gene>
<dbReference type="InterPro" id="IPR050154">
    <property type="entry name" value="UbiB_kinase"/>
</dbReference>
<dbReference type="Gene3D" id="1.10.510.10">
    <property type="entry name" value="Transferase(Phosphotransferase) domain 1"/>
    <property type="match status" value="1"/>
</dbReference>
<organism evidence="5 6">
    <name type="scientific">Sulfolobus acidocaldarius</name>
    <dbReference type="NCBI Taxonomy" id="2285"/>
    <lineage>
        <taxon>Archaea</taxon>
        <taxon>Thermoproteota</taxon>
        <taxon>Thermoprotei</taxon>
        <taxon>Sulfolobales</taxon>
        <taxon>Sulfolobaceae</taxon>
        <taxon>Sulfolobus</taxon>
    </lineage>
</organism>
<keyword evidence="5" id="KW-0808">Transferase</keyword>
<dbReference type="InterPro" id="IPR011009">
    <property type="entry name" value="Kinase-like_dom_sf"/>
</dbReference>
<comment type="similarity">
    <text evidence="1">Belongs to the protein kinase superfamily. ADCK protein kinase family.</text>
</comment>
<dbReference type="PANTHER" id="PTHR10566">
    <property type="entry name" value="CHAPERONE-ACTIVITY OF BC1 COMPLEX CABC1 -RELATED"/>
    <property type="match status" value="1"/>
</dbReference>
<dbReference type="PROSITE" id="PS50011">
    <property type="entry name" value="PROTEIN_KINASE_DOM"/>
    <property type="match status" value="1"/>
</dbReference>
<dbReference type="AlphaFoldDB" id="A0A0U3FUD4"/>
<dbReference type="Proteomes" id="UP000065473">
    <property type="component" value="Chromosome"/>
</dbReference>
<dbReference type="InterPro" id="IPR004147">
    <property type="entry name" value="ABC1_dom"/>
</dbReference>
<name>A0A0U3FUD4_9CREN</name>
<feature type="domain" description="Protein kinase" evidence="3">
    <location>
        <begin position="107"/>
        <end position="462"/>
    </location>
</feature>
<dbReference type="Pfam" id="PF03109">
    <property type="entry name" value="ABC1"/>
    <property type="match status" value="1"/>
</dbReference>
<evidence type="ECO:0000313" key="4">
    <source>
        <dbReference type="EMBL" id="ALU30200.1"/>
    </source>
</evidence>
<dbReference type="GeneID" id="14552155"/>
<keyword evidence="2" id="KW-1133">Transmembrane helix</keyword>
<dbReference type="STRING" id="1435377.SUSAZ_07880"/>
<dbReference type="Gene3D" id="3.30.200.20">
    <property type="entry name" value="Phosphorylase Kinase, domain 1"/>
    <property type="match status" value="1"/>
</dbReference>
<dbReference type="GO" id="GO:0004672">
    <property type="term" value="F:protein kinase activity"/>
    <property type="evidence" value="ECO:0007669"/>
    <property type="project" value="InterPro"/>
</dbReference>
<dbReference type="PANTHER" id="PTHR10566:SF113">
    <property type="entry name" value="PROTEIN ACTIVITY OF BC1 COMPLEX KINASE 7, CHLOROPLASTIC"/>
    <property type="match status" value="1"/>
</dbReference>
<dbReference type="CDD" id="cd05121">
    <property type="entry name" value="ABC1_ADCK3-like"/>
    <property type="match status" value="1"/>
</dbReference>
<evidence type="ECO:0000313" key="5">
    <source>
        <dbReference type="EMBL" id="ALU30915.1"/>
    </source>
</evidence>
<sequence length="492" mass="56975">MFRTLSVIIKLLPRVIKIRNYRNAILNNEQVDEKEMEKEAEKFVDTLISLGPIFIKFGQLLSVHSDILPQPYLKALSRLQDDVDPPSWEEIKKILEEDLGNKLNEYEIDPTPISSASIGVVYIAKRKKDGKLVVIKVNRPNIKEMADQDISVLKSLAPLTKYVFDESFYESFKVLVDNFGKKIYEEMEFTIEEFHMKKIREEMSDYPWIRIPEPYLATKRVLIMEYVKGYKVTSEEAKRIMRAPDLSYMVFRTFMVMLLTKEYFHADPHPGNIALDEKGNLILYDFGIVGRMDRDTRLRLLRAYGALLRFDSIGLVKVLEELGAIQPEADREILAKGIGLFLEQFQGITPETLEVEQFLEATNEVFYRFPLKIPDKLAIYIRMTSILGGTCTRIDPEFNFFLNLQKLVEEEGLLFEAMINDMRSTISSAIQKFRLSLLEKPIPLNKKSTSEKISRYLSFSFIVIALLTYLYDRNSILPLLIAIIALVIIMNK</sequence>
<dbReference type="OMA" id="FQTARRF"/>
<dbReference type="Proteomes" id="UP000060043">
    <property type="component" value="Chromosome"/>
</dbReference>
<accession>A0A0U3FUD4</accession>
<dbReference type="PaxDb" id="1435377-SUSAZ_07880"/>
<dbReference type="OrthoDB" id="8087at2157"/>
<dbReference type="EMBL" id="CP013695">
    <property type="protein sequence ID" value="ALU30915.1"/>
    <property type="molecule type" value="Genomic_DNA"/>
</dbReference>
<evidence type="ECO:0000259" key="3">
    <source>
        <dbReference type="PROSITE" id="PS50011"/>
    </source>
</evidence>
<reference evidence="6 7" key="1">
    <citation type="submission" date="2015-12" db="EMBL/GenBank/DDBJ databases">
        <title>A stable core within a dynamic pangenome in Sulfolobus acidocaldarius.</title>
        <authorList>
            <person name="Anderson R."/>
            <person name="Kouris A."/>
            <person name="Seward C."/>
            <person name="Campbell K."/>
            <person name="Whitaker R."/>
        </authorList>
    </citation>
    <scope>NUCLEOTIDE SEQUENCE [LARGE SCALE GENOMIC DNA]</scope>
    <source>
        <strain evidence="4 7">GG12-C01-09</strain>
        <strain evidence="5 6">NG05B_CO5_07</strain>
    </source>
</reference>
<evidence type="ECO:0000313" key="7">
    <source>
        <dbReference type="Proteomes" id="UP000065473"/>
    </source>
</evidence>
<feature type="transmembrane region" description="Helical" evidence="2">
    <location>
        <begin position="476"/>
        <end position="491"/>
    </location>
</feature>
<dbReference type="EMBL" id="CP013694">
    <property type="protein sequence ID" value="ALU30200.1"/>
    <property type="molecule type" value="Genomic_DNA"/>
</dbReference>
<evidence type="ECO:0000256" key="1">
    <source>
        <dbReference type="ARBA" id="ARBA00009670"/>
    </source>
</evidence>
<evidence type="ECO:0000256" key="2">
    <source>
        <dbReference type="SAM" id="Phobius"/>
    </source>
</evidence>
<keyword evidence="2" id="KW-0812">Transmembrane</keyword>
<keyword evidence="2" id="KW-0472">Membrane</keyword>
<evidence type="ECO:0000313" key="6">
    <source>
        <dbReference type="Proteomes" id="UP000060043"/>
    </source>
</evidence>
<dbReference type="GO" id="GO:0005524">
    <property type="term" value="F:ATP binding"/>
    <property type="evidence" value="ECO:0007669"/>
    <property type="project" value="InterPro"/>
</dbReference>
<proteinExistence type="inferred from homology"/>
<dbReference type="RefSeq" id="WP_011278476.1">
    <property type="nucleotide sequence ID" value="NZ_BHWZ01000004.1"/>
</dbReference>
<dbReference type="SUPFAM" id="SSF56112">
    <property type="entry name" value="Protein kinase-like (PK-like)"/>
    <property type="match status" value="1"/>
</dbReference>